<evidence type="ECO:0000256" key="1">
    <source>
        <dbReference type="ARBA" id="ARBA00001974"/>
    </source>
</evidence>
<evidence type="ECO:0000256" key="3">
    <source>
        <dbReference type="ARBA" id="ARBA00022827"/>
    </source>
</evidence>
<dbReference type="Gene3D" id="3.50.50.60">
    <property type="entry name" value="FAD/NAD(P)-binding domain"/>
    <property type="match status" value="1"/>
</dbReference>
<evidence type="ECO:0000256" key="4">
    <source>
        <dbReference type="SAM" id="MobiDB-lite"/>
    </source>
</evidence>
<evidence type="ECO:0000313" key="6">
    <source>
        <dbReference type="EMBL" id="TQJ08198.1"/>
    </source>
</evidence>
<evidence type="ECO:0000313" key="7">
    <source>
        <dbReference type="Proteomes" id="UP000317893"/>
    </source>
</evidence>
<dbReference type="PANTHER" id="PTHR43004">
    <property type="entry name" value="TRK SYSTEM POTASSIUM UPTAKE PROTEIN"/>
    <property type="match status" value="1"/>
</dbReference>
<dbReference type="EMBL" id="VFMN01000001">
    <property type="protein sequence ID" value="TQJ08198.1"/>
    <property type="molecule type" value="Genomic_DNA"/>
</dbReference>
<dbReference type="RefSeq" id="WP_141847740.1">
    <property type="nucleotide sequence ID" value="NZ_BAAAPR010000002.1"/>
</dbReference>
<dbReference type="PRINTS" id="PR00420">
    <property type="entry name" value="RNGMNOXGNASE"/>
</dbReference>
<comment type="caution">
    <text evidence="6">The sequence shown here is derived from an EMBL/GenBank/DDBJ whole genome shotgun (WGS) entry which is preliminary data.</text>
</comment>
<reference evidence="6 7" key="1">
    <citation type="submission" date="2019-06" db="EMBL/GenBank/DDBJ databases">
        <title>Sequencing the genomes of 1000 actinobacteria strains.</title>
        <authorList>
            <person name="Klenk H.-P."/>
        </authorList>
    </citation>
    <scope>NUCLEOTIDE SEQUENCE [LARGE SCALE GENOMIC DNA]</scope>
    <source>
        <strain evidence="6 7">DSM 18607</strain>
    </source>
</reference>
<organism evidence="6 7">
    <name type="scientific">Lapillicoccus jejuensis</name>
    <dbReference type="NCBI Taxonomy" id="402171"/>
    <lineage>
        <taxon>Bacteria</taxon>
        <taxon>Bacillati</taxon>
        <taxon>Actinomycetota</taxon>
        <taxon>Actinomycetes</taxon>
        <taxon>Micrococcales</taxon>
        <taxon>Intrasporangiaceae</taxon>
        <taxon>Lapillicoccus</taxon>
    </lineage>
</organism>
<feature type="compositionally biased region" description="Low complexity" evidence="4">
    <location>
        <begin position="537"/>
        <end position="555"/>
    </location>
</feature>
<dbReference type="AlphaFoldDB" id="A0A542DYP5"/>
<comment type="cofactor">
    <cofactor evidence="1">
        <name>FAD</name>
        <dbReference type="ChEBI" id="CHEBI:57692"/>
    </cofactor>
</comment>
<dbReference type="GO" id="GO:0071949">
    <property type="term" value="F:FAD binding"/>
    <property type="evidence" value="ECO:0007669"/>
    <property type="project" value="InterPro"/>
</dbReference>
<dbReference type="InterPro" id="IPR036188">
    <property type="entry name" value="FAD/NAD-bd_sf"/>
</dbReference>
<name>A0A542DYP5_9MICO</name>
<dbReference type="Pfam" id="PF01494">
    <property type="entry name" value="FAD_binding_3"/>
    <property type="match status" value="1"/>
</dbReference>
<dbReference type="Proteomes" id="UP000317893">
    <property type="component" value="Unassembled WGS sequence"/>
</dbReference>
<proteinExistence type="predicted"/>
<feature type="region of interest" description="Disordered" evidence="4">
    <location>
        <begin position="505"/>
        <end position="555"/>
    </location>
</feature>
<keyword evidence="2" id="KW-0285">Flavoprotein</keyword>
<keyword evidence="7" id="KW-1185">Reference proteome</keyword>
<sequence length="555" mass="58245">MSTTHPHPTPLTSGRPRTPEQVDVLVVGAGPTGLTAAGDLAALGRRVVVLDRRPEPGRASRAFATMPRTLEVLADRGLADDLVAEGSPTRSVRLLGRGRLEFDVLDTPFPFVLIAPQTVVDAALLRYAETQGARVERGVEVVGLTQDADGVTVTTRDADGTTGTRRASYVVAADGAHSTVRDLLGVPFPGPTVLSSVVLADVRLTDPPTADGGLTVGTTTQVFGFLAPYGDGWFRSMTWDRRDQRPESDPVDEDRVGEVLHEALGRDVGVAEVGWRSRFHSDERQVGAYRHGRVLLAGDAAHVHSPVGGQGMNTGIQDAVNLAWKLDAVLAGAPDPVLDSYQDERHPVGAAVLRRSGGMLRALLLHPQPLPLLRDLLVALAVRVPGVPARIAGGVAGTSLRYDAPPRQGGRPAAHPLVGTRAATVPLEGSDPLPAPAFRLVRGRDDAPVDGVGLAQTRRTDDGPALLVRPDGYVAWAGDRRDPAADGPAGWAAAYAGWTGRSPYGVPRAGEGEPGADLRRAGDPPGRRPFLGSDQTGATGRPARPGGAPCWRPAA</sequence>
<dbReference type="InterPro" id="IPR002938">
    <property type="entry name" value="FAD-bd"/>
</dbReference>
<dbReference type="GO" id="GO:0016709">
    <property type="term" value="F:oxidoreductase activity, acting on paired donors, with incorporation or reduction of molecular oxygen, NAD(P)H as one donor, and incorporation of one atom of oxygen"/>
    <property type="evidence" value="ECO:0007669"/>
    <property type="project" value="UniProtKB-ARBA"/>
</dbReference>
<accession>A0A542DYP5</accession>
<dbReference type="PANTHER" id="PTHR43004:SF19">
    <property type="entry name" value="BINDING MONOOXYGENASE, PUTATIVE (JCVI)-RELATED"/>
    <property type="match status" value="1"/>
</dbReference>
<gene>
    <name evidence="6" type="ORF">FB458_1282</name>
</gene>
<dbReference type="Gene3D" id="3.40.30.120">
    <property type="match status" value="1"/>
</dbReference>
<dbReference type="Gene3D" id="3.30.70.2450">
    <property type="match status" value="1"/>
</dbReference>
<dbReference type="SUPFAM" id="SSF51905">
    <property type="entry name" value="FAD/NAD(P)-binding domain"/>
    <property type="match status" value="1"/>
</dbReference>
<evidence type="ECO:0000256" key="2">
    <source>
        <dbReference type="ARBA" id="ARBA00022630"/>
    </source>
</evidence>
<dbReference type="OrthoDB" id="4246007at2"/>
<evidence type="ECO:0000259" key="5">
    <source>
        <dbReference type="Pfam" id="PF01494"/>
    </source>
</evidence>
<dbReference type="InterPro" id="IPR050641">
    <property type="entry name" value="RIFMO-like"/>
</dbReference>
<protein>
    <submittedName>
        <fullName evidence="6">2-polyprenyl-6-methoxyphenol hydroxylase-like FAD-dependent oxidoreductase</fullName>
    </submittedName>
</protein>
<dbReference type="Pfam" id="PF21274">
    <property type="entry name" value="Rng_hyd_C"/>
    <property type="match status" value="1"/>
</dbReference>
<keyword evidence="3" id="KW-0274">FAD</keyword>
<feature type="domain" description="FAD-binding" evidence="5">
    <location>
        <begin position="22"/>
        <end position="356"/>
    </location>
</feature>
<feature type="compositionally biased region" description="Basic and acidic residues" evidence="4">
    <location>
        <begin position="516"/>
        <end position="526"/>
    </location>
</feature>